<gene>
    <name evidence="8 11" type="primary">tilS</name>
    <name evidence="11" type="ordered locus">ATP_00272</name>
</gene>
<keyword evidence="9" id="KW-0812">Transmembrane</keyword>
<dbReference type="InterPro" id="IPR012795">
    <property type="entry name" value="tRNA_Ile_lys_synt_N"/>
</dbReference>
<protein>
    <recommendedName>
        <fullName evidence="8">tRNA(Ile)-lysidine synthase</fullName>
        <ecNumber evidence="8">6.3.4.19</ecNumber>
    </recommendedName>
    <alternativeName>
        <fullName evidence="8">tRNA(Ile)-2-lysyl-cytidine synthase</fullName>
    </alternativeName>
    <alternativeName>
        <fullName evidence="8">tRNA(Ile)-lysidine synthetase</fullName>
    </alternativeName>
</protein>
<keyword evidence="4 8" id="KW-0819">tRNA processing</keyword>
<comment type="domain">
    <text evidence="8">The N-terminal region contains the highly conserved SGGXDS motif, predicted to be a P-loop motif involved in ATP binding.</text>
</comment>
<feature type="domain" description="Lysidine-tRNA(Ile) synthetase C-terminal" evidence="10">
    <location>
        <begin position="345"/>
        <end position="414"/>
    </location>
</feature>
<dbReference type="KEGG" id="pml:ATP_00272"/>
<reference evidence="11 12" key="1">
    <citation type="journal article" date="2008" name="BMC Genomics">
        <title>The linear chromosome of the plant-pathogenic mycoplasma 'Candidatus Phytoplasma mali'.</title>
        <authorList>
            <person name="Kube M."/>
            <person name="Schneider B."/>
            <person name="Kuhl H."/>
            <person name="Dandekar T."/>
            <person name="Heitmann K."/>
            <person name="Migdoll A.M."/>
            <person name="Reinhardt R."/>
            <person name="Seemueller E."/>
        </authorList>
    </citation>
    <scope>NUCLEOTIDE SEQUENCE [LARGE SCALE GENOMIC DNA]</scope>
    <source>
        <strain evidence="11 12">AT</strain>
    </source>
</reference>
<evidence type="ECO:0000256" key="6">
    <source>
        <dbReference type="ARBA" id="ARBA00022840"/>
    </source>
</evidence>
<evidence type="ECO:0000259" key="10">
    <source>
        <dbReference type="SMART" id="SM00977"/>
    </source>
</evidence>
<dbReference type="SUPFAM" id="SSF56037">
    <property type="entry name" value="PheT/TilS domain"/>
    <property type="match status" value="1"/>
</dbReference>
<evidence type="ECO:0000256" key="8">
    <source>
        <dbReference type="HAMAP-Rule" id="MF_01161"/>
    </source>
</evidence>
<dbReference type="EC" id="6.3.4.19" evidence="8"/>
<organism evidence="11 12">
    <name type="scientific">Phytoplasma mali (strain AT)</name>
    <dbReference type="NCBI Taxonomy" id="482235"/>
    <lineage>
        <taxon>Bacteria</taxon>
        <taxon>Bacillati</taxon>
        <taxon>Mycoplasmatota</taxon>
        <taxon>Mollicutes</taxon>
        <taxon>Acholeplasmatales</taxon>
        <taxon>Acholeplasmataceae</taxon>
        <taxon>Candidatus Phytoplasma</taxon>
        <taxon>16SrX (Apple proliferation group)</taxon>
    </lineage>
</organism>
<dbReference type="AlphaFoldDB" id="B3QZS2"/>
<sequence length="415" mass="49831">MCISLSINLNKKLFYIISVSGGVDSMVLLNVLFHKNIRLAVVHFNHLKRKESFKDKILVENYCLKNNIPFFYFEIKPLSNNFQNESRLLRQKNLQSVALLYRTYYIITAHHLDDLAENIFMKISRGSSLLGYSGGMQVKQKISDFYFLKPFLYVNKKEILNYAKKNNIHYLDDITNTLDIYKRNEIRNQIIPWFKKDINFLKHIKIYHFQLLGAHKFIRNETKNFFKLQNSNLFCLKIFLDLHSTVQKDIILFLFENKNIFKNFNLLQDIIKGLKEKLKPNLCWDISKNFQFVKSYDHFFLLDKTKKSLKQFKKPILCMVLFLELINFIFNHMCQIYYDNLLLPLKLRHRKQGDIIKFLYGTKKLKSFLIEKKIPLYKREELWLIVDDQDQILWIPQIYINKTLGKKNNCYLILK</sequence>
<feature type="binding site" evidence="8">
    <location>
        <begin position="20"/>
        <end position="25"/>
    </location>
    <ligand>
        <name>ATP</name>
        <dbReference type="ChEBI" id="CHEBI:30616"/>
    </ligand>
</feature>
<evidence type="ECO:0000256" key="1">
    <source>
        <dbReference type="ARBA" id="ARBA00004496"/>
    </source>
</evidence>
<dbReference type="NCBIfam" id="TIGR02432">
    <property type="entry name" value="lysidine_TilS_N"/>
    <property type="match status" value="1"/>
</dbReference>
<dbReference type="SUPFAM" id="SSF52402">
    <property type="entry name" value="Adenine nucleotide alpha hydrolases-like"/>
    <property type="match status" value="1"/>
</dbReference>
<dbReference type="Pfam" id="PF11734">
    <property type="entry name" value="TilS_C"/>
    <property type="match status" value="1"/>
</dbReference>
<evidence type="ECO:0000256" key="7">
    <source>
        <dbReference type="ARBA" id="ARBA00048539"/>
    </source>
</evidence>
<comment type="catalytic activity">
    <reaction evidence="7 8">
        <text>cytidine(34) in tRNA(Ile2) + L-lysine + ATP = lysidine(34) in tRNA(Ile2) + AMP + diphosphate + H(+)</text>
        <dbReference type="Rhea" id="RHEA:43744"/>
        <dbReference type="Rhea" id="RHEA-COMP:10625"/>
        <dbReference type="Rhea" id="RHEA-COMP:10670"/>
        <dbReference type="ChEBI" id="CHEBI:15378"/>
        <dbReference type="ChEBI" id="CHEBI:30616"/>
        <dbReference type="ChEBI" id="CHEBI:32551"/>
        <dbReference type="ChEBI" id="CHEBI:33019"/>
        <dbReference type="ChEBI" id="CHEBI:82748"/>
        <dbReference type="ChEBI" id="CHEBI:83665"/>
        <dbReference type="ChEBI" id="CHEBI:456215"/>
        <dbReference type="EC" id="6.3.4.19"/>
    </reaction>
</comment>
<evidence type="ECO:0000256" key="4">
    <source>
        <dbReference type="ARBA" id="ARBA00022694"/>
    </source>
</evidence>
<comment type="similarity">
    <text evidence="8">Belongs to the tRNA(Ile)-lysidine synthase family.</text>
</comment>
<dbReference type="Pfam" id="PF01171">
    <property type="entry name" value="ATP_bind_3"/>
    <property type="match status" value="1"/>
</dbReference>
<dbReference type="PANTHER" id="PTHR43033">
    <property type="entry name" value="TRNA(ILE)-LYSIDINE SYNTHASE-RELATED"/>
    <property type="match status" value="1"/>
</dbReference>
<keyword evidence="3 8" id="KW-0436">Ligase</keyword>
<comment type="subcellular location">
    <subcellularLocation>
        <location evidence="1 8">Cytoplasm</location>
    </subcellularLocation>
</comment>
<dbReference type="PANTHER" id="PTHR43033:SF1">
    <property type="entry name" value="TRNA(ILE)-LYSIDINE SYNTHASE-RELATED"/>
    <property type="match status" value="1"/>
</dbReference>
<keyword evidence="9" id="KW-0472">Membrane</keyword>
<keyword evidence="12" id="KW-1185">Reference proteome</keyword>
<dbReference type="EMBL" id="CU469464">
    <property type="protein sequence ID" value="CAP18459.1"/>
    <property type="molecule type" value="Genomic_DNA"/>
</dbReference>
<keyword evidence="2 8" id="KW-0963">Cytoplasm</keyword>
<dbReference type="eggNOG" id="COG0037">
    <property type="taxonomic scope" value="Bacteria"/>
</dbReference>
<dbReference type="SMART" id="SM00977">
    <property type="entry name" value="TilS_C"/>
    <property type="match status" value="1"/>
</dbReference>
<dbReference type="HOGENOM" id="CLU_018869_0_2_14"/>
<dbReference type="Proteomes" id="UP000002020">
    <property type="component" value="Chromosome"/>
</dbReference>
<dbReference type="InterPro" id="IPR014729">
    <property type="entry name" value="Rossmann-like_a/b/a_fold"/>
</dbReference>
<dbReference type="InterPro" id="IPR011063">
    <property type="entry name" value="TilS/TtcA_N"/>
</dbReference>
<dbReference type="STRING" id="37692.ATP_00272"/>
<keyword evidence="9" id="KW-1133">Transmembrane helix</keyword>
<dbReference type="NCBIfam" id="TIGR02433">
    <property type="entry name" value="lysidine_TilS_C"/>
    <property type="match status" value="1"/>
</dbReference>
<dbReference type="InterPro" id="IPR012094">
    <property type="entry name" value="tRNA_Ile_lys_synt"/>
</dbReference>
<evidence type="ECO:0000256" key="3">
    <source>
        <dbReference type="ARBA" id="ARBA00022598"/>
    </source>
</evidence>
<evidence type="ECO:0000256" key="5">
    <source>
        <dbReference type="ARBA" id="ARBA00022741"/>
    </source>
</evidence>
<proteinExistence type="inferred from homology"/>
<dbReference type="HAMAP" id="MF_01161">
    <property type="entry name" value="tRNA_Ile_lys_synt"/>
    <property type="match status" value="1"/>
</dbReference>
<dbReference type="CDD" id="cd01992">
    <property type="entry name" value="TilS_N"/>
    <property type="match status" value="1"/>
</dbReference>
<dbReference type="InterPro" id="IPR012796">
    <property type="entry name" value="Lysidine-tRNA-synth_C"/>
</dbReference>
<keyword evidence="5 8" id="KW-0547">Nucleotide-binding</keyword>
<dbReference type="GO" id="GO:0032267">
    <property type="term" value="F:tRNA(Ile)-lysidine synthase activity"/>
    <property type="evidence" value="ECO:0007669"/>
    <property type="project" value="UniProtKB-EC"/>
</dbReference>
<dbReference type="GO" id="GO:0005524">
    <property type="term" value="F:ATP binding"/>
    <property type="evidence" value="ECO:0007669"/>
    <property type="project" value="UniProtKB-UniRule"/>
</dbReference>
<evidence type="ECO:0000313" key="11">
    <source>
        <dbReference type="EMBL" id="CAP18459.1"/>
    </source>
</evidence>
<keyword evidence="6 8" id="KW-0067">ATP-binding</keyword>
<comment type="function">
    <text evidence="8">Ligates lysine onto the cytidine present at position 34 of the AUA codon-specific tRNA(Ile) that contains the anticodon CAU, in an ATP-dependent manner. Cytidine is converted to lysidine, thus changing the amino acid specificity of the tRNA from methionine to isoleucine.</text>
</comment>
<dbReference type="Gene3D" id="3.40.50.620">
    <property type="entry name" value="HUPs"/>
    <property type="match status" value="1"/>
</dbReference>
<accession>B3QZS2</accession>
<name>B3QZS2_PHYMT</name>
<evidence type="ECO:0000256" key="9">
    <source>
        <dbReference type="SAM" id="Phobius"/>
    </source>
</evidence>
<evidence type="ECO:0000313" key="12">
    <source>
        <dbReference type="Proteomes" id="UP000002020"/>
    </source>
</evidence>
<evidence type="ECO:0000256" key="2">
    <source>
        <dbReference type="ARBA" id="ARBA00022490"/>
    </source>
</evidence>
<feature type="transmembrane region" description="Helical" evidence="9">
    <location>
        <begin position="13"/>
        <end position="33"/>
    </location>
</feature>
<dbReference type="GO" id="GO:0006400">
    <property type="term" value="P:tRNA modification"/>
    <property type="evidence" value="ECO:0007669"/>
    <property type="project" value="UniProtKB-UniRule"/>
</dbReference>
<dbReference type="GO" id="GO:0005737">
    <property type="term" value="C:cytoplasm"/>
    <property type="evidence" value="ECO:0007669"/>
    <property type="project" value="UniProtKB-SubCell"/>
</dbReference>